<evidence type="ECO:0000256" key="1">
    <source>
        <dbReference type="ARBA" id="ARBA00004196"/>
    </source>
</evidence>
<dbReference type="STRING" id="479434.Sthe_2581"/>
<evidence type="ECO:0000313" key="8">
    <source>
        <dbReference type="EMBL" id="ACZ39995.1"/>
    </source>
</evidence>
<keyword evidence="3" id="KW-0813">Transport</keyword>
<comment type="similarity">
    <text evidence="2">Belongs to the bacterial solute-binding protein 8 family.</text>
</comment>
<proteinExistence type="inferred from homology"/>
<dbReference type="RefSeq" id="WP_012873034.1">
    <property type="nucleotide sequence ID" value="NC_013524.1"/>
</dbReference>
<comment type="subcellular location">
    <subcellularLocation>
        <location evidence="1">Cell envelope</location>
    </subcellularLocation>
</comment>
<dbReference type="OrthoDB" id="7941913at2"/>
<keyword evidence="4" id="KW-0406">Ion transport</keyword>
<evidence type="ECO:0000313" key="9">
    <source>
        <dbReference type="Proteomes" id="UP000002027"/>
    </source>
</evidence>
<dbReference type="PANTHER" id="PTHR30532:SF24">
    <property type="entry name" value="FERRIC ENTEROBACTIN-BINDING PERIPLASMIC PROTEIN FEPB"/>
    <property type="match status" value="1"/>
</dbReference>
<dbReference type="InterPro" id="IPR006311">
    <property type="entry name" value="TAT_signal"/>
</dbReference>
<dbReference type="InParanoid" id="D1C852"/>
<dbReference type="PROSITE" id="PS51318">
    <property type="entry name" value="TAT"/>
    <property type="match status" value="1"/>
</dbReference>
<keyword evidence="9" id="KW-1185">Reference proteome</keyword>
<evidence type="ECO:0000256" key="3">
    <source>
        <dbReference type="ARBA" id="ARBA00022448"/>
    </source>
</evidence>
<dbReference type="GO" id="GO:0030288">
    <property type="term" value="C:outer membrane-bounded periplasmic space"/>
    <property type="evidence" value="ECO:0007669"/>
    <property type="project" value="TreeGrafter"/>
</dbReference>
<evidence type="ECO:0000259" key="7">
    <source>
        <dbReference type="PROSITE" id="PS50983"/>
    </source>
</evidence>
<dbReference type="GO" id="GO:1901678">
    <property type="term" value="P:iron coordination entity transport"/>
    <property type="evidence" value="ECO:0007669"/>
    <property type="project" value="UniProtKB-ARBA"/>
</dbReference>
<reference evidence="9" key="1">
    <citation type="submission" date="2009-11" db="EMBL/GenBank/DDBJ databases">
        <title>The complete chromosome 2 of Sphaerobacter thermophilus DSM 20745.</title>
        <authorList>
            <person name="Lucas S."/>
            <person name="Copeland A."/>
            <person name="Lapidus A."/>
            <person name="Glavina del Rio T."/>
            <person name="Dalin E."/>
            <person name="Tice H."/>
            <person name="Bruce D."/>
            <person name="Goodwin L."/>
            <person name="Pitluck S."/>
            <person name="Kyrpides N."/>
            <person name="Mavromatis K."/>
            <person name="Ivanova N."/>
            <person name="Mikhailova N."/>
            <person name="LaButti K.M."/>
            <person name="Clum A."/>
            <person name="Sun H.I."/>
            <person name="Brettin T."/>
            <person name="Detter J.C."/>
            <person name="Han C."/>
            <person name="Larimer F."/>
            <person name="Land M."/>
            <person name="Hauser L."/>
            <person name="Markowitz V."/>
            <person name="Cheng J.F."/>
            <person name="Hugenholtz P."/>
            <person name="Woyke T."/>
            <person name="Wu D."/>
            <person name="Steenblock K."/>
            <person name="Schneider S."/>
            <person name="Pukall R."/>
            <person name="Goeker M."/>
            <person name="Klenk H.P."/>
            <person name="Eisen J.A."/>
        </authorList>
    </citation>
    <scope>NUCLEOTIDE SEQUENCE [LARGE SCALE GENOMIC DNA]</scope>
    <source>
        <strain evidence="9">ATCC 49802 / DSM 20745 / S 6022</strain>
    </source>
</reference>
<reference evidence="8 9" key="2">
    <citation type="journal article" date="2010" name="Stand. Genomic Sci.">
        <title>Complete genome sequence of Desulfohalobium retbaense type strain (HR(100)).</title>
        <authorList>
            <person name="Spring S."/>
            <person name="Nolan M."/>
            <person name="Lapidus A."/>
            <person name="Glavina Del Rio T."/>
            <person name="Copeland A."/>
            <person name="Tice H."/>
            <person name="Cheng J.F."/>
            <person name="Lucas S."/>
            <person name="Land M."/>
            <person name="Chen F."/>
            <person name="Bruce D."/>
            <person name="Goodwin L."/>
            <person name="Pitluck S."/>
            <person name="Ivanova N."/>
            <person name="Mavromatis K."/>
            <person name="Mikhailova N."/>
            <person name="Pati A."/>
            <person name="Chen A."/>
            <person name="Palaniappan K."/>
            <person name="Hauser L."/>
            <person name="Chang Y.J."/>
            <person name="Jeffries C.D."/>
            <person name="Munk C."/>
            <person name="Kiss H."/>
            <person name="Chain P."/>
            <person name="Han C."/>
            <person name="Brettin T."/>
            <person name="Detter J.C."/>
            <person name="Schuler E."/>
            <person name="Goker M."/>
            <person name="Rohde M."/>
            <person name="Bristow J."/>
            <person name="Eisen J.A."/>
            <person name="Markowitz V."/>
            <person name="Hugenholtz P."/>
            <person name="Kyrpides N.C."/>
            <person name="Klenk H.P."/>
        </authorList>
    </citation>
    <scope>NUCLEOTIDE SEQUENCE [LARGE SCALE GENOMIC DNA]</scope>
    <source>
        <strain evidence="9">ATCC 49802 / DSM 20745 / S 6022</strain>
    </source>
</reference>
<feature type="compositionally biased region" description="Low complexity" evidence="6">
    <location>
        <begin position="47"/>
        <end position="78"/>
    </location>
</feature>
<evidence type="ECO:0000256" key="6">
    <source>
        <dbReference type="SAM" id="MobiDB-lite"/>
    </source>
</evidence>
<dbReference type="PROSITE" id="PS50983">
    <property type="entry name" value="FE_B12_PBP"/>
    <property type="match status" value="1"/>
</dbReference>
<dbReference type="EMBL" id="CP001824">
    <property type="protein sequence ID" value="ACZ39995.1"/>
    <property type="molecule type" value="Genomic_DNA"/>
</dbReference>
<dbReference type="HOGENOM" id="CLU_062437_0_0_0"/>
<feature type="region of interest" description="Disordered" evidence="6">
    <location>
        <begin position="47"/>
        <end position="91"/>
    </location>
</feature>
<sequence>MPLDLSAGDPAGLRRRMTRRRLLRGAGALTAAMPLAALLAACGGEDNGGAATTTATEPAGNETGSAATPGTASPTAAANPEASGGEWTFTDDRGITVTLPSRPERIVAQTAAAAALWDYGIRPVGIFGPYRMEDGSPDFQAGNIDLDAVEYLGDYGEMDLEKLVALQADVYVDFALYDDQLWYLGDTEPRVKEIVPTIGISMQGVSILQSIERFEELAGLLGADLSAPEVVEAKEEFAAAEADLKAAIEEKPDLRVLVISNSLDQIYIASPEWMTDLRHFADLGLDIVTHETEDFFESLSWEQANKYPADLILVDQRPGLLTQEQLNAIPTWTSLPAVQAGQVGPWYAGAPYSHHRFAPIMRELAEIIRNSRDDIV</sequence>
<dbReference type="AlphaFoldDB" id="D1C852"/>
<gene>
    <name evidence="8" type="ordered locus">Sthe_2581</name>
</gene>
<organism evidence="8 9">
    <name type="scientific">Sphaerobacter thermophilus (strain ATCC 49802 / DSM 20745 / KCCM 41009 / NCIMB 13125 / S 6022)</name>
    <dbReference type="NCBI Taxonomy" id="479434"/>
    <lineage>
        <taxon>Bacteria</taxon>
        <taxon>Pseudomonadati</taxon>
        <taxon>Thermomicrobiota</taxon>
        <taxon>Thermomicrobia</taxon>
        <taxon>Sphaerobacterales</taxon>
        <taxon>Sphaerobacterineae</taxon>
        <taxon>Sphaerobacteraceae</taxon>
        <taxon>Sphaerobacter</taxon>
    </lineage>
</organism>
<dbReference type="InterPro" id="IPR002491">
    <property type="entry name" value="ABC_transptr_periplasmic_BD"/>
</dbReference>
<evidence type="ECO:0000256" key="2">
    <source>
        <dbReference type="ARBA" id="ARBA00008814"/>
    </source>
</evidence>
<dbReference type="SUPFAM" id="SSF53807">
    <property type="entry name" value="Helical backbone' metal receptor"/>
    <property type="match status" value="1"/>
</dbReference>
<keyword evidence="4" id="KW-0410">Iron transport</keyword>
<dbReference type="Pfam" id="PF01497">
    <property type="entry name" value="Peripla_BP_2"/>
    <property type="match status" value="1"/>
</dbReference>
<feature type="domain" description="Fe/B12 periplasmic-binding" evidence="7">
    <location>
        <begin position="104"/>
        <end position="375"/>
    </location>
</feature>
<dbReference type="eggNOG" id="COG0614">
    <property type="taxonomic scope" value="Bacteria"/>
</dbReference>
<keyword evidence="4" id="KW-0408">Iron</keyword>
<dbReference type="InterPro" id="IPR051313">
    <property type="entry name" value="Bact_iron-sidero_bind"/>
</dbReference>
<dbReference type="Gene3D" id="3.40.50.1980">
    <property type="entry name" value="Nitrogenase molybdenum iron protein domain"/>
    <property type="match status" value="2"/>
</dbReference>
<accession>D1C852</accession>
<name>D1C852_SPHTD</name>
<dbReference type="Proteomes" id="UP000002027">
    <property type="component" value="Chromosome 2"/>
</dbReference>
<keyword evidence="5" id="KW-0732">Signal</keyword>
<evidence type="ECO:0000256" key="5">
    <source>
        <dbReference type="ARBA" id="ARBA00022729"/>
    </source>
</evidence>
<dbReference type="KEGG" id="sti:Sthe_2581"/>
<protein>
    <submittedName>
        <fullName evidence="8">ABC-type Fe3+-hydroxamate transport system periplasmic component-like protein</fullName>
    </submittedName>
</protein>
<evidence type="ECO:0000256" key="4">
    <source>
        <dbReference type="ARBA" id="ARBA00022496"/>
    </source>
</evidence>
<dbReference type="PANTHER" id="PTHR30532">
    <property type="entry name" value="IRON III DICITRATE-BINDING PERIPLASMIC PROTEIN"/>
    <property type="match status" value="1"/>
</dbReference>